<reference evidence="2 3" key="1">
    <citation type="submission" date="2020-08" db="EMBL/GenBank/DDBJ databases">
        <title>Genomic Encyclopedia of Type Strains, Phase IV (KMG-IV): sequencing the most valuable type-strain genomes for metagenomic binning, comparative biology and taxonomic classification.</title>
        <authorList>
            <person name="Goeker M."/>
        </authorList>
    </citation>
    <scope>NUCLEOTIDE SEQUENCE [LARGE SCALE GENOMIC DNA]</scope>
    <source>
        <strain evidence="2 3">DSM 23958</strain>
    </source>
</reference>
<keyword evidence="1" id="KW-0732">Signal</keyword>
<comment type="caution">
    <text evidence="2">The sequence shown here is derived from an EMBL/GenBank/DDBJ whole genome shotgun (WGS) entry which is preliminary data.</text>
</comment>
<proteinExistence type="predicted"/>
<name>A0A840SCT8_9BURK</name>
<dbReference type="EMBL" id="JACHHO010000007">
    <property type="protein sequence ID" value="MBB5206129.1"/>
    <property type="molecule type" value="Genomic_DNA"/>
</dbReference>
<organism evidence="2 3">
    <name type="scientific">Inhella inkyongensis</name>
    <dbReference type="NCBI Taxonomy" id="392593"/>
    <lineage>
        <taxon>Bacteria</taxon>
        <taxon>Pseudomonadati</taxon>
        <taxon>Pseudomonadota</taxon>
        <taxon>Betaproteobacteria</taxon>
        <taxon>Burkholderiales</taxon>
        <taxon>Sphaerotilaceae</taxon>
        <taxon>Inhella</taxon>
    </lineage>
</organism>
<evidence type="ECO:0000313" key="2">
    <source>
        <dbReference type="EMBL" id="MBB5206129.1"/>
    </source>
</evidence>
<dbReference type="SUPFAM" id="SSF53850">
    <property type="entry name" value="Periplasmic binding protein-like II"/>
    <property type="match status" value="1"/>
</dbReference>
<feature type="chain" id="PRO_5032954401" evidence="1">
    <location>
        <begin position="28"/>
        <end position="298"/>
    </location>
</feature>
<feature type="signal peptide" evidence="1">
    <location>
        <begin position="1"/>
        <end position="27"/>
    </location>
</feature>
<protein>
    <submittedName>
        <fullName evidence="2">Uncharacterized protein (TIGR02285 family)</fullName>
    </submittedName>
</protein>
<accession>A0A840SCT8</accession>
<dbReference type="Proteomes" id="UP000554837">
    <property type="component" value="Unassembled WGS sequence"/>
</dbReference>
<dbReference type="RefSeq" id="WP_138856348.1">
    <property type="nucleotide sequence ID" value="NZ_CP040709.1"/>
</dbReference>
<gene>
    <name evidence="2" type="ORF">HNQ51_003472</name>
</gene>
<sequence>MRRTFPFCRAVGVLTLAGWLAAGALRADETEGAEIRWAIVDGPPYHNDGPKGVARSVDELGDGLTDRLIAGIAAQLPQWRHVLVPTGRSRMWREIQAGRPLCYADAFKTPERLRWAYFTLATAPVPQMLAAREGLLPAGEVSLQALLKQTDLTAVFERDRSYGPVLDPMIRSAGSQVRIGSLPSTPQLLRMLEAGRMDYLVEYPLALHYLAQRLQPAPRISYHALAEERQPLPSYIACTRSPWGRKAIEALDQAMRRWAAQPAAAATLLRSLPAEVARTDGARIEAFYRERAQRSVIE</sequence>
<evidence type="ECO:0000313" key="3">
    <source>
        <dbReference type="Proteomes" id="UP000554837"/>
    </source>
</evidence>
<dbReference type="OrthoDB" id="9150746at2"/>
<keyword evidence="3" id="KW-1185">Reference proteome</keyword>
<evidence type="ECO:0000256" key="1">
    <source>
        <dbReference type="SAM" id="SignalP"/>
    </source>
</evidence>
<dbReference type="AlphaFoldDB" id="A0A840SCT8"/>